<accession>T0HWM0</accession>
<evidence type="ECO:0000313" key="3">
    <source>
        <dbReference type="Proteomes" id="UP000015525"/>
    </source>
</evidence>
<dbReference type="PATRIC" id="fig|1329909.3.peg.3303"/>
<evidence type="ECO:0008006" key="4">
    <source>
        <dbReference type="Google" id="ProtNLM"/>
    </source>
</evidence>
<dbReference type="RefSeq" id="WP_021239471.1">
    <property type="nucleotide sequence ID" value="NZ_ATHO01000149.1"/>
</dbReference>
<feature type="chain" id="PRO_5004576839" description="Endonuclease" evidence="1">
    <location>
        <begin position="21"/>
        <end position="156"/>
    </location>
</feature>
<name>T0HWM0_9SPHN</name>
<protein>
    <recommendedName>
        <fullName evidence="4">Endonuclease</fullName>
    </recommendedName>
</protein>
<proteinExistence type="predicted"/>
<dbReference type="InterPro" id="IPR035959">
    <property type="entry name" value="RutC-like_sf"/>
</dbReference>
<evidence type="ECO:0000313" key="2">
    <source>
        <dbReference type="EMBL" id="EQB01944.1"/>
    </source>
</evidence>
<dbReference type="SUPFAM" id="SSF55298">
    <property type="entry name" value="YjgF-like"/>
    <property type="match status" value="1"/>
</dbReference>
<comment type="caution">
    <text evidence="2">The sequence shown here is derived from an EMBL/GenBank/DDBJ whole genome shotgun (WGS) entry which is preliminary data.</text>
</comment>
<keyword evidence="3" id="KW-1185">Reference proteome</keyword>
<dbReference type="AlphaFoldDB" id="T0HWM0"/>
<dbReference type="Proteomes" id="UP000015525">
    <property type="component" value="Unassembled WGS sequence"/>
</dbReference>
<sequence length="156" mass="16478">MKKLLLALPLALAIVFPASAEGIKRTERPGSPLSNLVRVPAGYDTVFISGTTAGSGGTPIPEGADTKAQVTIIYEKFRNWLAGEGMTMADIVMLRVHLVPDQATGRMDTKGANEAYALYFGAADQPLLPSRITLPTKLGGRAMAEIEAIAAKKPAK</sequence>
<organism evidence="2 3">
    <name type="scientific">Sphingobium quisquiliarum P25</name>
    <dbReference type="NCBI Taxonomy" id="1329909"/>
    <lineage>
        <taxon>Bacteria</taxon>
        <taxon>Pseudomonadati</taxon>
        <taxon>Pseudomonadota</taxon>
        <taxon>Alphaproteobacteria</taxon>
        <taxon>Sphingomonadales</taxon>
        <taxon>Sphingomonadaceae</taxon>
        <taxon>Sphingobium</taxon>
    </lineage>
</organism>
<dbReference type="EMBL" id="ATHO01000149">
    <property type="protein sequence ID" value="EQB01944.1"/>
    <property type="molecule type" value="Genomic_DNA"/>
</dbReference>
<dbReference type="Gene3D" id="3.30.1330.40">
    <property type="entry name" value="RutC-like"/>
    <property type="match status" value="1"/>
</dbReference>
<keyword evidence="1" id="KW-0732">Signal</keyword>
<gene>
    <name evidence="2" type="ORF">L288_17130</name>
</gene>
<evidence type="ECO:0000256" key="1">
    <source>
        <dbReference type="SAM" id="SignalP"/>
    </source>
</evidence>
<reference evidence="2 3" key="1">
    <citation type="journal article" date="2013" name="Genome Announc.">
        <title>Draft Genome Sequence of Sphingobium quisquiliarum Strain P25T, a Novel Hexachlorocyclohexane (HCH)-Degrading Bacterium Isolated from an HCH Dumpsite.</title>
        <authorList>
            <person name="Kumar Singh A."/>
            <person name="Sangwan N."/>
            <person name="Sharma A."/>
            <person name="Gupta V."/>
            <person name="Khurana J.P."/>
            <person name="Lal R."/>
        </authorList>
    </citation>
    <scope>NUCLEOTIDE SEQUENCE [LARGE SCALE GENOMIC DNA]</scope>
    <source>
        <strain evidence="2 3">P25</strain>
    </source>
</reference>
<feature type="signal peptide" evidence="1">
    <location>
        <begin position="1"/>
        <end position="20"/>
    </location>
</feature>